<dbReference type="PANTHER" id="PTHR45947">
    <property type="entry name" value="SULFOQUINOVOSYL TRANSFERASE SQD2"/>
    <property type="match status" value="1"/>
</dbReference>
<dbReference type="GO" id="GO:0016757">
    <property type="term" value="F:glycosyltransferase activity"/>
    <property type="evidence" value="ECO:0007669"/>
    <property type="project" value="UniProtKB-KW"/>
</dbReference>
<evidence type="ECO:0000259" key="2">
    <source>
        <dbReference type="Pfam" id="PF13439"/>
    </source>
</evidence>
<accession>A0AAW9MQ06</accession>
<gene>
    <name evidence="3" type="ORF">VLK81_03815</name>
</gene>
<sequence length="374" mass="43701">MEKKLNVLQVCSYYTDSKLYENLFSALSREGVNSKVFYFSSKSMDTSKIDGNEKFIISKSYNNLERFLYFLKHKRVYDDLKKNNLDFELSHAHSLFSNGYIAYKLKKDYSIPYIVTSRRSDLFIFTKYKPYLIPLAAKILNEAEKCIYLSESAVDKAEEVFGRRVLNLRDKKVVLPNGIENVFLENIFYREKSKDLNESTILIMAGKLDDKNKNLKTLIEVLSILRDKDKSFKLLLVGRLEDPLLKEMVDKNPNIIYKENTRDYKKMISYYRMADIYVMPSFTETFGLVYAEALSQGLPVIYTKNQGFDKQFPDGHVGFAIDPNSAYDICEKILKVKGSYYEISKRASVGAQRYNWDRIAGEYEKIYKEIILRK</sequence>
<dbReference type="AlphaFoldDB" id="A0AAW9MQ06"/>
<dbReference type="Pfam" id="PF00534">
    <property type="entry name" value="Glycos_transf_1"/>
    <property type="match status" value="1"/>
</dbReference>
<comment type="caution">
    <text evidence="3">The sequence shown here is derived from an EMBL/GenBank/DDBJ whole genome shotgun (WGS) entry which is preliminary data.</text>
</comment>
<proteinExistence type="predicted"/>
<dbReference type="Gene3D" id="3.40.50.2000">
    <property type="entry name" value="Glycogen Phosphorylase B"/>
    <property type="match status" value="2"/>
</dbReference>
<feature type="domain" description="Glycosyl transferase family 1" evidence="1">
    <location>
        <begin position="190"/>
        <end position="338"/>
    </location>
</feature>
<dbReference type="Pfam" id="PF13439">
    <property type="entry name" value="Glyco_transf_4"/>
    <property type="match status" value="1"/>
</dbReference>
<protein>
    <submittedName>
        <fullName evidence="3">Glycosyltransferase family 4 protein</fullName>
        <ecNumber evidence="3">2.4.-.-</ecNumber>
    </submittedName>
</protein>
<dbReference type="EC" id="2.4.-.-" evidence="3"/>
<evidence type="ECO:0000313" key="3">
    <source>
        <dbReference type="EMBL" id="MEB3429156.1"/>
    </source>
</evidence>
<dbReference type="RefSeq" id="WP_324619339.1">
    <property type="nucleotide sequence ID" value="NZ_JAYKOT010000003.1"/>
</dbReference>
<keyword evidence="3" id="KW-0328">Glycosyltransferase</keyword>
<dbReference type="InterPro" id="IPR001296">
    <property type="entry name" value="Glyco_trans_1"/>
</dbReference>
<evidence type="ECO:0000313" key="4">
    <source>
        <dbReference type="Proteomes" id="UP001357733"/>
    </source>
</evidence>
<feature type="domain" description="Glycosyltransferase subfamily 4-like N-terminal" evidence="2">
    <location>
        <begin position="22"/>
        <end position="179"/>
    </location>
</feature>
<dbReference type="InterPro" id="IPR028098">
    <property type="entry name" value="Glyco_trans_4-like_N"/>
</dbReference>
<dbReference type="Proteomes" id="UP001357733">
    <property type="component" value="Unassembled WGS sequence"/>
</dbReference>
<dbReference type="PANTHER" id="PTHR45947:SF3">
    <property type="entry name" value="SULFOQUINOVOSYL TRANSFERASE SQD2"/>
    <property type="match status" value="1"/>
</dbReference>
<reference evidence="3 4" key="1">
    <citation type="submission" date="2024-01" db="EMBL/GenBank/DDBJ databases">
        <title>Complete genome sequence of Citroniella saccharovorans strain M6.X9, isolated from human fecal sample.</title>
        <authorList>
            <person name="Cheng G."/>
            <person name="Westerholm M."/>
            <person name="Schnurer A."/>
        </authorList>
    </citation>
    <scope>NUCLEOTIDE SEQUENCE [LARGE SCALE GENOMIC DNA]</scope>
    <source>
        <strain evidence="3 4">DSM 29873</strain>
    </source>
</reference>
<dbReference type="EMBL" id="JAYKOT010000003">
    <property type="protein sequence ID" value="MEB3429156.1"/>
    <property type="molecule type" value="Genomic_DNA"/>
</dbReference>
<keyword evidence="4" id="KW-1185">Reference proteome</keyword>
<dbReference type="InterPro" id="IPR050194">
    <property type="entry name" value="Glycosyltransferase_grp1"/>
</dbReference>
<dbReference type="SUPFAM" id="SSF53756">
    <property type="entry name" value="UDP-Glycosyltransferase/glycogen phosphorylase"/>
    <property type="match status" value="1"/>
</dbReference>
<evidence type="ECO:0000259" key="1">
    <source>
        <dbReference type="Pfam" id="PF00534"/>
    </source>
</evidence>
<dbReference type="CDD" id="cd03801">
    <property type="entry name" value="GT4_PimA-like"/>
    <property type="match status" value="1"/>
</dbReference>
<keyword evidence="3" id="KW-0808">Transferase</keyword>
<name>A0AAW9MQ06_9FIRM</name>
<organism evidence="3 4">
    <name type="scientific">Citroniella saccharovorans</name>
    <dbReference type="NCBI Taxonomy" id="2053367"/>
    <lineage>
        <taxon>Bacteria</taxon>
        <taxon>Bacillati</taxon>
        <taxon>Bacillota</taxon>
        <taxon>Tissierellia</taxon>
        <taxon>Tissierellales</taxon>
        <taxon>Peptoniphilaceae</taxon>
        <taxon>Citroniella</taxon>
    </lineage>
</organism>